<gene>
    <name evidence="5" type="ORF">PR048_017199</name>
</gene>
<sequence>MENFRKIRQIYEEHAKQLNEIRKVTLARVICDNTKHMDEVQPRIFLEKDPFLNAMMHCSGPVIPRMDLAPWSTSSPHFAVSGTLLADSVARANRDLRDVMRKELDLWQQRECTSPCRPVSGPFTV</sequence>
<accession>A0ABQ9H8V5</accession>
<dbReference type="InterPro" id="IPR010255">
    <property type="entry name" value="Haem_peroxidase_sf"/>
</dbReference>
<dbReference type="Pfam" id="PF03098">
    <property type="entry name" value="An_peroxidase"/>
    <property type="match status" value="1"/>
</dbReference>
<keyword evidence="6" id="KW-1185">Reference proteome</keyword>
<comment type="subcellular location">
    <subcellularLocation>
        <location evidence="1">Secreted</location>
    </subcellularLocation>
</comment>
<evidence type="ECO:0000256" key="4">
    <source>
        <dbReference type="ARBA" id="ARBA00023180"/>
    </source>
</evidence>
<dbReference type="Proteomes" id="UP001159363">
    <property type="component" value="Chromosome 5"/>
</dbReference>
<comment type="caution">
    <text evidence="5">The sequence shown here is derived from an EMBL/GenBank/DDBJ whole genome shotgun (WGS) entry which is preliminary data.</text>
</comment>
<dbReference type="PROSITE" id="PS50292">
    <property type="entry name" value="PEROXIDASE_3"/>
    <property type="match status" value="1"/>
</dbReference>
<dbReference type="Gene3D" id="1.10.640.10">
    <property type="entry name" value="Haem peroxidase domain superfamily, animal type"/>
    <property type="match status" value="1"/>
</dbReference>
<name>A0ABQ9H8V5_9NEOP</name>
<keyword evidence="3" id="KW-0560">Oxidoreductase</keyword>
<dbReference type="PANTHER" id="PTHR11475:SF4">
    <property type="entry name" value="CHORION PEROXIDASE"/>
    <property type="match status" value="1"/>
</dbReference>
<organism evidence="5 6">
    <name type="scientific">Dryococelus australis</name>
    <dbReference type="NCBI Taxonomy" id="614101"/>
    <lineage>
        <taxon>Eukaryota</taxon>
        <taxon>Metazoa</taxon>
        <taxon>Ecdysozoa</taxon>
        <taxon>Arthropoda</taxon>
        <taxon>Hexapoda</taxon>
        <taxon>Insecta</taxon>
        <taxon>Pterygota</taxon>
        <taxon>Neoptera</taxon>
        <taxon>Polyneoptera</taxon>
        <taxon>Phasmatodea</taxon>
        <taxon>Verophasmatodea</taxon>
        <taxon>Anareolatae</taxon>
        <taxon>Phasmatidae</taxon>
        <taxon>Eurycanthinae</taxon>
        <taxon>Dryococelus</taxon>
    </lineage>
</organism>
<keyword evidence="2" id="KW-0964">Secreted</keyword>
<proteinExistence type="predicted"/>
<keyword evidence="4" id="KW-0325">Glycoprotein</keyword>
<dbReference type="InterPro" id="IPR019791">
    <property type="entry name" value="Haem_peroxidase_animal"/>
</dbReference>
<keyword evidence="3" id="KW-0575">Peroxidase</keyword>
<dbReference type="InterPro" id="IPR037120">
    <property type="entry name" value="Haem_peroxidase_sf_animal"/>
</dbReference>
<evidence type="ECO:0000313" key="5">
    <source>
        <dbReference type="EMBL" id="KAJ8880729.1"/>
    </source>
</evidence>
<dbReference type="PANTHER" id="PTHR11475">
    <property type="entry name" value="OXIDASE/PEROXIDASE"/>
    <property type="match status" value="1"/>
</dbReference>
<evidence type="ECO:0000256" key="3">
    <source>
        <dbReference type="ARBA" id="ARBA00022559"/>
    </source>
</evidence>
<dbReference type="EMBL" id="JARBHB010000006">
    <property type="protein sequence ID" value="KAJ8880729.1"/>
    <property type="molecule type" value="Genomic_DNA"/>
</dbReference>
<reference evidence="5 6" key="1">
    <citation type="submission" date="2023-02" db="EMBL/GenBank/DDBJ databases">
        <title>LHISI_Scaffold_Assembly.</title>
        <authorList>
            <person name="Stuart O.P."/>
            <person name="Cleave R."/>
            <person name="Magrath M.J.L."/>
            <person name="Mikheyev A.S."/>
        </authorList>
    </citation>
    <scope>NUCLEOTIDE SEQUENCE [LARGE SCALE GENOMIC DNA]</scope>
    <source>
        <strain evidence="5">Daus_M_001</strain>
        <tissue evidence="5">Leg muscle</tissue>
    </source>
</reference>
<evidence type="ECO:0000313" key="6">
    <source>
        <dbReference type="Proteomes" id="UP001159363"/>
    </source>
</evidence>
<evidence type="ECO:0000256" key="1">
    <source>
        <dbReference type="ARBA" id="ARBA00004613"/>
    </source>
</evidence>
<dbReference type="SUPFAM" id="SSF48113">
    <property type="entry name" value="Heme-dependent peroxidases"/>
    <property type="match status" value="1"/>
</dbReference>
<evidence type="ECO:0000256" key="2">
    <source>
        <dbReference type="ARBA" id="ARBA00022525"/>
    </source>
</evidence>
<protein>
    <submittedName>
        <fullName evidence="5">Uncharacterized protein</fullName>
    </submittedName>
</protein>